<dbReference type="EMBL" id="CCSD01000039">
    <property type="protein sequence ID" value="CDZ87512.1"/>
    <property type="molecule type" value="Genomic_DNA"/>
</dbReference>
<dbReference type="OrthoDB" id="4513213at2"/>
<evidence type="ECO:0000256" key="2">
    <source>
        <dbReference type="SAM" id="Phobius"/>
    </source>
</evidence>
<evidence type="ECO:0008006" key="6">
    <source>
        <dbReference type="Google" id="ProtNLM"/>
    </source>
</evidence>
<keyword evidence="3" id="KW-0732">Signal</keyword>
<keyword evidence="2" id="KW-0472">Membrane</keyword>
<evidence type="ECO:0000256" key="1">
    <source>
        <dbReference type="SAM" id="MobiDB-lite"/>
    </source>
</evidence>
<feature type="transmembrane region" description="Helical" evidence="2">
    <location>
        <begin position="427"/>
        <end position="451"/>
    </location>
</feature>
<protein>
    <recommendedName>
        <fullName evidence="6">TrbL/VirB6 plasmid conjugal transfer protein</fullName>
    </recommendedName>
</protein>
<dbReference type="Proteomes" id="UP000042997">
    <property type="component" value="Unassembled WGS sequence"/>
</dbReference>
<organism evidence="4 5">
    <name type="scientific">Rhodococcus ruber</name>
    <dbReference type="NCBI Taxonomy" id="1830"/>
    <lineage>
        <taxon>Bacteria</taxon>
        <taxon>Bacillati</taxon>
        <taxon>Actinomycetota</taxon>
        <taxon>Actinomycetes</taxon>
        <taxon>Mycobacteriales</taxon>
        <taxon>Nocardiaceae</taxon>
        <taxon>Rhodococcus</taxon>
    </lineage>
</organism>
<evidence type="ECO:0000313" key="4">
    <source>
        <dbReference type="EMBL" id="CDZ87512.1"/>
    </source>
</evidence>
<feature type="transmembrane region" description="Helical" evidence="2">
    <location>
        <begin position="487"/>
        <end position="512"/>
    </location>
</feature>
<gene>
    <name evidence="4" type="ORF">RHRU231_30040</name>
</gene>
<dbReference type="RefSeq" id="WP_040270525.1">
    <property type="nucleotide sequence ID" value="NZ_JAJNCM010000036.1"/>
</dbReference>
<keyword evidence="2" id="KW-1133">Transmembrane helix</keyword>
<feature type="signal peptide" evidence="3">
    <location>
        <begin position="1"/>
        <end position="24"/>
    </location>
</feature>
<feature type="transmembrane region" description="Helical" evidence="2">
    <location>
        <begin position="365"/>
        <end position="383"/>
    </location>
</feature>
<feature type="region of interest" description="Disordered" evidence="1">
    <location>
        <begin position="609"/>
        <end position="656"/>
    </location>
</feature>
<reference evidence="4 5" key="1">
    <citation type="journal article" date="2014" name="Genome Announc.">
        <title>Draft Genome Sequence of Propane- and Butane-Oxidizing Actinobacterium Rhodococcus ruber IEGM 231.</title>
        <authorList>
            <person name="Ivshina I.B."/>
            <person name="Kuyukina M.S."/>
            <person name="Krivoruchko A.V."/>
            <person name="Barbe V."/>
            <person name="Fischer C."/>
        </authorList>
    </citation>
    <scope>NUCLEOTIDE SEQUENCE [LARGE SCALE GENOMIC DNA]</scope>
</reference>
<keyword evidence="2" id="KW-0812">Transmembrane</keyword>
<evidence type="ECO:0000256" key="3">
    <source>
        <dbReference type="SAM" id="SignalP"/>
    </source>
</evidence>
<feature type="transmembrane region" description="Helical" evidence="2">
    <location>
        <begin position="389"/>
        <end position="406"/>
    </location>
</feature>
<name>A0A098BH36_9NOCA</name>
<evidence type="ECO:0000313" key="5">
    <source>
        <dbReference type="Proteomes" id="UP000042997"/>
    </source>
</evidence>
<sequence length="710" mass="73332">MRSLVRTFLAVLLAVLALASSATAAWAQPLSGAAEGWPAGMPDELKEFFPGHPEFEAAGWSTDPACADKGGDFGQYLAQYLRFDQQILYWASPVTQRIAQYAELMGVSEDEAKQAVLDGKAPTTWPASFPGGDPEFSPSAQVCAADLAKWSEPSGNHWGFTWAAAPDAGSIAVMKHQKWVDNLPEDIFENPCSDHEMLCNRAYFLDCDKGTNISEINQCRGWNTQIGAMFGGIWNWKEQNSDFADRFLDLARVGGVVLKAVTPLQIQLGVGLGMAAVDKASDVVAFIADPGSVIDDWANSTKESAVSLTTSVLEGLANIHEFNPRDEGFLRWYAISCGIGVFVMSITALFTIYRTSAQKSTRMELAHSLIGYAPLGVLCMMFAPAAAEMLVQLSHALTTALSGLLAQDMEQAVVSVSTMLGSITNDTVVGGALTGIVFFGLLFLGALALFFGMLMHAAALPILAGLTGVAFGLWVHPTLRKKAMRPIFVFVSIVFSKPVIFLGLGFLTTVLIDSSAGAYVDGDLASLGALAMTAVCIGLVGLAPWSLLKYAPFLPSSEDSEGFGDTGSAAGEGLGGTMQTAQMAMMARGGGAAGGGEVAAARSADAATSHVGGVGGGGGSASSSNGSVHHGTGGSTSHQHSGVNAGHSGGGHGGANTRKLMSAAKGISGTVASAGVGAVMVAGTVGGAALNKAAQAAQNAPERAEGMGDQ</sequence>
<feature type="transmembrane region" description="Helical" evidence="2">
    <location>
        <begin position="457"/>
        <end position="475"/>
    </location>
</feature>
<proteinExistence type="predicted"/>
<dbReference type="AlphaFoldDB" id="A0A098BH36"/>
<feature type="compositionally biased region" description="Low complexity" evidence="1">
    <location>
        <begin position="621"/>
        <end position="646"/>
    </location>
</feature>
<feature type="chain" id="PRO_5038574729" description="TrbL/VirB6 plasmid conjugal transfer protein" evidence="3">
    <location>
        <begin position="25"/>
        <end position="710"/>
    </location>
</feature>
<accession>A0A098BH36</accession>
<feature type="transmembrane region" description="Helical" evidence="2">
    <location>
        <begin position="332"/>
        <end position="353"/>
    </location>
</feature>
<feature type="transmembrane region" description="Helical" evidence="2">
    <location>
        <begin position="524"/>
        <end position="548"/>
    </location>
</feature>